<feature type="non-terminal residue" evidence="3">
    <location>
        <position position="1"/>
    </location>
</feature>
<protein>
    <recommendedName>
        <fullName evidence="1">beta-ketoacyl-[acyl-carrier-protein] synthase I</fullName>
        <ecNumber evidence="1">2.3.1.41</ecNumber>
    </recommendedName>
</protein>
<dbReference type="EMBL" id="JAJJMA010009388">
    <property type="protein sequence ID" value="MCL7022258.1"/>
    <property type="molecule type" value="Genomic_DNA"/>
</dbReference>
<dbReference type="InterPro" id="IPR000794">
    <property type="entry name" value="Beta-ketoacyl_synthase"/>
</dbReference>
<dbReference type="GO" id="GO:0005739">
    <property type="term" value="C:mitochondrion"/>
    <property type="evidence" value="ECO:0007669"/>
    <property type="project" value="TreeGrafter"/>
</dbReference>
<dbReference type="AlphaFoldDB" id="A0AA41RXT0"/>
<dbReference type="GO" id="GO:0004315">
    <property type="term" value="F:3-oxoacyl-[acyl-carrier-protein] synthase activity"/>
    <property type="evidence" value="ECO:0007669"/>
    <property type="project" value="UniProtKB-EC"/>
</dbReference>
<feature type="non-terminal residue" evidence="3">
    <location>
        <position position="66"/>
    </location>
</feature>
<proteinExistence type="predicted"/>
<reference evidence="3" key="1">
    <citation type="submission" date="2022-03" db="EMBL/GenBank/DDBJ databases">
        <title>A functionally conserved STORR gene fusion in Papaver species that diverged 16.8 million years ago.</title>
        <authorList>
            <person name="Catania T."/>
        </authorList>
    </citation>
    <scope>NUCLEOTIDE SEQUENCE</scope>
    <source>
        <strain evidence="3">S-191538</strain>
    </source>
</reference>
<evidence type="ECO:0000256" key="1">
    <source>
        <dbReference type="ARBA" id="ARBA00013191"/>
    </source>
</evidence>
<dbReference type="PANTHER" id="PTHR11712">
    <property type="entry name" value="POLYKETIDE SYNTHASE-RELATED"/>
    <property type="match status" value="1"/>
</dbReference>
<dbReference type="InterPro" id="IPR016039">
    <property type="entry name" value="Thiolase-like"/>
</dbReference>
<evidence type="ECO:0000313" key="3">
    <source>
        <dbReference type="EMBL" id="MCL7022258.1"/>
    </source>
</evidence>
<keyword evidence="4" id="KW-1185">Reference proteome</keyword>
<evidence type="ECO:0000256" key="2">
    <source>
        <dbReference type="ARBA" id="ARBA00022679"/>
    </source>
</evidence>
<comment type="caution">
    <text evidence="3">The sequence shown here is derived from an EMBL/GenBank/DDBJ whole genome shotgun (WGS) entry which is preliminary data.</text>
</comment>
<gene>
    <name evidence="3" type="ORF">MKW94_003560</name>
</gene>
<dbReference type="Proteomes" id="UP001177140">
    <property type="component" value="Unassembled WGS sequence"/>
</dbReference>
<organism evidence="3 4">
    <name type="scientific">Papaver nudicaule</name>
    <name type="common">Iceland poppy</name>
    <dbReference type="NCBI Taxonomy" id="74823"/>
    <lineage>
        <taxon>Eukaryota</taxon>
        <taxon>Viridiplantae</taxon>
        <taxon>Streptophyta</taxon>
        <taxon>Embryophyta</taxon>
        <taxon>Tracheophyta</taxon>
        <taxon>Spermatophyta</taxon>
        <taxon>Magnoliopsida</taxon>
        <taxon>Ranunculales</taxon>
        <taxon>Papaveraceae</taxon>
        <taxon>Papaveroideae</taxon>
        <taxon>Papaver</taxon>
    </lineage>
</organism>
<dbReference type="Gene3D" id="3.40.47.10">
    <property type="match status" value="1"/>
</dbReference>
<dbReference type="GO" id="GO:0006633">
    <property type="term" value="P:fatty acid biosynthetic process"/>
    <property type="evidence" value="ECO:0007669"/>
    <property type="project" value="TreeGrafter"/>
</dbReference>
<accession>A0AA41RXT0</accession>
<keyword evidence="2" id="KW-0808">Transferase</keyword>
<sequence length="66" mass="7084">NRDRFVMGEGAGVLLLGELKQATFLGGSFASDAYHMTETHPEFPLCTIRKGIILCTKKALAQSGVS</sequence>
<dbReference type="EC" id="2.3.1.41" evidence="1"/>
<dbReference type="SUPFAM" id="SSF53901">
    <property type="entry name" value="Thiolase-like"/>
    <property type="match status" value="1"/>
</dbReference>
<evidence type="ECO:0000313" key="4">
    <source>
        <dbReference type="Proteomes" id="UP001177140"/>
    </source>
</evidence>
<name>A0AA41RXT0_PAPNU</name>
<dbReference type="PANTHER" id="PTHR11712:SF332">
    <property type="entry name" value="3-OXOACYL-[ACYL-CARRIER-PROTEIN] SYNTHASE II, CHLOROPLASTIC"/>
    <property type="match status" value="1"/>
</dbReference>